<keyword evidence="3" id="KW-1185">Reference proteome</keyword>
<dbReference type="Pfam" id="PF01872">
    <property type="entry name" value="RibD_C"/>
    <property type="match status" value="1"/>
</dbReference>
<dbReference type="PANTHER" id="PTHR38011:SF11">
    <property type="entry name" value="2,5-DIAMINO-6-RIBOSYLAMINO-4(3H)-PYRIMIDINONE 5'-PHOSPHATE REDUCTASE"/>
    <property type="match status" value="1"/>
</dbReference>
<evidence type="ECO:0000313" key="2">
    <source>
        <dbReference type="EMBL" id="AXV08854.1"/>
    </source>
</evidence>
<dbReference type="RefSeq" id="WP_114593136.1">
    <property type="nucleotide sequence ID" value="NZ_CP031165.1"/>
</dbReference>
<dbReference type="GO" id="GO:0009231">
    <property type="term" value="P:riboflavin biosynthetic process"/>
    <property type="evidence" value="ECO:0007669"/>
    <property type="project" value="InterPro"/>
</dbReference>
<dbReference type="Proteomes" id="UP000264006">
    <property type="component" value="Chromosome"/>
</dbReference>
<dbReference type="AlphaFoldDB" id="A0A346Y307"/>
<evidence type="ECO:0000259" key="1">
    <source>
        <dbReference type="Pfam" id="PF01872"/>
    </source>
</evidence>
<sequence>MTTTYATATTLDGYLADDHDSLDWLFVQDIDEEGPNNHGAFMEGVGSLVMGATTYLWVLDHLATSGEEWPYASLPSWVMTHRDLPKPDGADIRFATADDEMAVKAVHADLVEAAGGKDVWVVGGGALAADFAAAGLLDDIVVSIAPVTLGSGRPLLPRPFDLELLELDRNRAFVVARFRVVGPR</sequence>
<evidence type="ECO:0000313" key="3">
    <source>
        <dbReference type="Proteomes" id="UP000264006"/>
    </source>
</evidence>
<dbReference type="PANTHER" id="PTHR38011">
    <property type="entry name" value="DIHYDROFOLATE REDUCTASE FAMILY PROTEIN (AFU_ORTHOLOGUE AFUA_8G06820)"/>
    <property type="match status" value="1"/>
</dbReference>
<proteinExistence type="predicted"/>
<dbReference type="InterPro" id="IPR002734">
    <property type="entry name" value="RibDG_C"/>
</dbReference>
<dbReference type="InterPro" id="IPR024072">
    <property type="entry name" value="DHFR-like_dom_sf"/>
</dbReference>
<dbReference type="GO" id="GO:0008703">
    <property type="term" value="F:5-amino-6-(5-phosphoribosylamino)uracil reductase activity"/>
    <property type="evidence" value="ECO:0007669"/>
    <property type="project" value="InterPro"/>
</dbReference>
<dbReference type="SUPFAM" id="SSF53597">
    <property type="entry name" value="Dihydrofolate reductase-like"/>
    <property type="match status" value="1"/>
</dbReference>
<dbReference type="EMBL" id="CP031165">
    <property type="protein sequence ID" value="AXV08854.1"/>
    <property type="molecule type" value="Genomic_DNA"/>
</dbReference>
<dbReference type="OrthoDB" id="3427770at2"/>
<accession>A0A346Y307</accession>
<dbReference type="Gene3D" id="3.40.430.10">
    <property type="entry name" value="Dihydrofolate Reductase, subunit A"/>
    <property type="match status" value="1"/>
</dbReference>
<organism evidence="2 3">
    <name type="scientific">Euzebya pacifica</name>
    <dbReference type="NCBI Taxonomy" id="1608957"/>
    <lineage>
        <taxon>Bacteria</taxon>
        <taxon>Bacillati</taxon>
        <taxon>Actinomycetota</taxon>
        <taxon>Nitriliruptoria</taxon>
        <taxon>Euzebyales</taxon>
    </lineage>
</organism>
<dbReference type="InterPro" id="IPR050765">
    <property type="entry name" value="Riboflavin_Biosynth_HTPR"/>
</dbReference>
<name>A0A346Y307_9ACTN</name>
<dbReference type="KEGG" id="euz:DVS28_a4187"/>
<protein>
    <submittedName>
        <fullName evidence="2">Dihydrofolate reductase</fullName>
    </submittedName>
</protein>
<gene>
    <name evidence="2" type="ORF">DVS28_a4187</name>
</gene>
<feature type="domain" description="Bacterial bifunctional deaminase-reductase C-terminal" evidence="1">
    <location>
        <begin position="75"/>
        <end position="158"/>
    </location>
</feature>
<reference evidence="2 3" key="1">
    <citation type="submission" date="2018-09" db="EMBL/GenBank/DDBJ databases">
        <title>Complete genome sequence of Euzebya sp. DY32-46 isolated from seawater of Pacific Ocean.</title>
        <authorList>
            <person name="Xu L."/>
            <person name="Wu Y.-H."/>
            <person name="Xu X.-W."/>
        </authorList>
    </citation>
    <scope>NUCLEOTIDE SEQUENCE [LARGE SCALE GENOMIC DNA]</scope>
    <source>
        <strain evidence="2 3">DY32-46</strain>
    </source>
</reference>